<evidence type="ECO:0000256" key="9">
    <source>
        <dbReference type="SAM" id="MobiDB-lite"/>
    </source>
</evidence>
<dbReference type="InterPro" id="IPR001584">
    <property type="entry name" value="Integrase_cat-core"/>
</dbReference>
<dbReference type="CDD" id="cd01647">
    <property type="entry name" value="RT_LTR"/>
    <property type="match status" value="1"/>
</dbReference>
<dbReference type="PROSITE" id="PS50878">
    <property type="entry name" value="RT_POL"/>
    <property type="match status" value="1"/>
</dbReference>
<dbReference type="Gene3D" id="4.10.60.10">
    <property type="entry name" value="Zinc finger, CCHC-type"/>
    <property type="match status" value="1"/>
</dbReference>
<dbReference type="InterPro" id="IPR043502">
    <property type="entry name" value="DNA/RNA_pol_sf"/>
</dbReference>
<dbReference type="PANTHER" id="PTHR37984:SF5">
    <property type="entry name" value="PROTEIN NYNRIN-LIKE"/>
    <property type="match status" value="1"/>
</dbReference>
<dbReference type="InterPro" id="IPR036397">
    <property type="entry name" value="RNaseH_sf"/>
</dbReference>
<dbReference type="InterPro" id="IPR012337">
    <property type="entry name" value="RNaseH-like_sf"/>
</dbReference>
<dbReference type="InterPro" id="IPR043128">
    <property type="entry name" value="Rev_trsase/Diguanyl_cyclase"/>
</dbReference>
<dbReference type="Pfam" id="PF00665">
    <property type="entry name" value="rve"/>
    <property type="match status" value="1"/>
</dbReference>
<dbReference type="SUPFAM" id="SSF53098">
    <property type="entry name" value="Ribonuclease H-like"/>
    <property type="match status" value="1"/>
</dbReference>
<feature type="compositionally biased region" description="Basic residues" evidence="9">
    <location>
        <begin position="17"/>
        <end position="28"/>
    </location>
</feature>
<evidence type="ECO:0000313" key="13">
    <source>
        <dbReference type="Proteomes" id="UP000823941"/>
    </source>
</evidence>
<comment type="caution">
    <text evidence="12">The sequence shown here is derived from an EMBL/GenBank/DDBJ whole genome shotgun (WGS) entry which is preliminary data.</text>
</comment>
<proteinExistence type="predicted"/>
<dbReference type="InterPro" id="IPR041588">
    <property type="entry name" value="Integrase_H2C2"/>
</dbReference>
<dbReference type="InterPro" id="IPR021109">
    <property type="entry name" value="Peptidase_aspartic_dom_sf"/>
</dbReference>
<evidence type="ECO:0000256" key="3">
    <source>
        <dbReference type="ARBA" id="ARBA00022679"/>
    </source>
</evidence>
<keyword evidence="7" id="KW-0378">Hydrolase</keyword>
<reference evidence="12 13" key="1">
    <citation type="submission" date="2021-06" db="EMBL/GenBank/DDBJ databases">
        <title>A haploid diamondback moth (Plutella xylostella L.) genome assembly resolves 31 chromosomes and identifies a diamide resistance mutation.</title>
        <authorList>
            <person name="Ward C.M."/>
            <person name="Perry K.D."/>
            <person name="Baker G."/>
            <person name="Powis K."/>
            <person name="Heckel D.G."/>
            <person name="Baxter S.W."/>
        </authorList>
    </citation>
    <scope>NUCLEOTIDE SEQUENCE [LARGE SCALE GENOMIC DNA]</scope>
    <source>
        <strain evidence="12 13">LV</strain>
        <tissue evidence="12">Single pupa</tissue>
    </source>
</reference>
<dbReference type="Pfam" id="PF00078">
    <property type="entry name" value="RVT_1"/>
    <property type="match status" value="1"/>
</dbReference>
<evidence type="ECO:0000256" key="6">
    <source>
        <dbReference type="ARBA" id="ARBA00022750"/>
    </source>
</evidence>
<gene>
    <name evidence="12" type="ORF">JYU34_014598</name>
</gene>
<dbReference type="EMBL" id="JAHIBW010000019">
    <property type="protein sequence ID" value="KAG7301621.1"/>
    <property type="molecule type" value="Genomic_DNA"/>
</dbReference>
<dbReference type="Gene3D" id="3.10.10.10">
    <property type="entry name" value="HIV Type 1 Reverse Transcriptase, subunit A, domain 1"/>
    <property type="match status" value="1"/>
</dbReference>
<dbReference type="SUPFAM" id="SSF50630">
    <property type="entry name" value="Acid proteases"/>
    <property type="match status" value="1"/>
</dbReference>
<dbReference type="Pfam" id="PF17919">
    <property type="entry name" value="RT_RNaseH_2"/>
    <property type="match status" value="1"/>
</dbReference>
<evidence type="ECO:0000256" key="4">
    <source>
        <dbReference type="ARBA" id="ARBA00022695"/>
    </source>
</evidence>
<evidence type="ECO:0000256" key="5">
    <source>
        <dbReference type="ARBA" id="ARBA00022722"/>
    </source>
</evidence>
<keyword evidence="5" id="KW-0540">Nuclease</keyword>
<dbReference type="Gene3D" id="1.10.340.70">
    <property type="match status" value="1"/>
</dbReference>
<keyword evidence="13" id="KW-1185">Reference proteome</keyword>
<feature type="domain" description="Reverse transcriptase" evidence="10">
    <location>
        <begin position="646"/>
        <end position="825"/>
    </location>
</feature>
<dbReference type="PROSITE" id="PS50994">
    <property type="entry name" value="INTEGRASE"/>
    <property type="match status" value="1"/>
</dbReference>
<evidence type="ECO:0000256" key="8">
    <source>
        <dbReference type="ARBA" id="ARBA00023268"/>
    </source>
</evidence>
<dbReference type="Proteomes" id="UP000823941">
    <property type="component" value="Chromosome 19"/>
</dbReference>
<dbReference type="Gene3D" id="2.40.70.10">
    <property type="entry name" value="Acid Proteases"/>
    <property type="match status" value="1"/>
</dbReference>
<evidence type="ECO:0000256" key="7">
    <source>
        <dbReference type="ARBA" id="ARBA00022759"/>
    </source>
</evidence>
<protein>
    <recommendedName>
        <fullName evidence="1">RNA-directed DNA polymerase</fullName>
        <ecNumber evidence="1">2.7.7.49</ecNumber>
    </recommendedName>
</protein>
<evidence type="ECO:0000313" key="12">
    <source>
        <dbReference type="EMBL" id="KAG7301621.1"/>
    </source>
</evidence>
<accession>A0ABQ7Q8U9</accession>
<dbReference type="InterPro" id="IPR036875">
    <property type="entry name" value="Znf_CCHC_sf"/>
</dbReference>
<evidence type="ECO:0000259" key="11">
    <source>
        <dbReference type="PROSITE" id="PS50994"/>
    </source>
</evidence>
<feature type="region of interest" description="Disordered" evidence="9">
    <location>
        <begin position="238"/>
        <end position="265"/>
    </location>
</feature>
<feature type="region of interest" description="Disordered" evidence="9">
    <location>
        <begin position="1"/>
        <end position="49"/>
    </location>
</feature>
<dbReference type="InterPro" id="IPR041577">
    <property type="entry name" value="RT_RNaseH_2"/>
</dbReference>
<keyword evidence="8" id="KW-0511">Multifunctional enzyme</keyword>
<dbReference type="SUPFAM" id="SSF56672">
    <property type="entry name" value="DNA/RNA polymerases"/>
    <property type="match status" value="1"/>
</dbReference>
<dbReference type="Gene3D" id="3.30.70.270">
    <property type="match status" value="2"/>
</dbReference>
<organism evidence="12 13">
    <name type="scientific">Plutella xylostella</name>
    <name type="common">Diamondback moth</name>
    <name type="synonym">Plutella maculipennis</name>
    <dbReference type="NCBI Taxonomy" id="51655"/>
    <lineage>
        <taxon>Eukaryota</taxon>
        <taxon>Metazoa</taxon>
        <taxon>Ecdysozoa</taxon>
        <taxon>Arthropoda</taxon>
        <taxon>Hexapoda</taxon>
        <taxon>Insecta</taxon>
        <taxon>Pterygota</taxon>
        <taxon>Neoptera</taxon>
        <taxon>Endopterygota</taxon>
        <taxon>Lepidoptera</taxon>
        <taxon>Glossata</taxon>
        <taxon>Ditrysia</taxon>
        <taxon>Yponomeutoidea</taxon>
        <taxon>Plutellidae</taxon>
        <taxon>Plutella</taxon>
    </lineage>
</organism>
<sequence>MPLEKDDGATPPSTPPMKRKRKRRRRRSPSTSSSSSSSEERAPRKVRKYSSRLTTEDVLKLLADFKGESSKSSSFSNNLNNVVPEFDPSNRAQTIEGWLKKVNECATIYAWDEKQIVHFSLQKLTGLAKRWFETLPSVVYSWSEWQIKLQKAFPSEENYGRLLEEMLSRTSRNDESLREYYYDKLSLLNRCEISGKKAVDCIVHGLSEGSIKSGAQTLDCREPQGLLNFLCSQRSQSLNQNENRNYSRGNQRTINRNRNDANQSNRNNNVNCFNCRSKGHPYYKCPKPLIKCKRCYRIGHDSDDCKLTPLQRSQAHEDTTSERKTLKIDVSNKANDKFFKVIPVNNKTFEAYIDFGSECSLIRQTDANALQLTKNYDVLPVVRGFGNSSIHPLYKSHVTIKIDEVDASIEILVISDEIMPTSIIVGQNFTELPFITVLKNSDRLTFYKSPSCNPFTSETDEAPLKLYIAEPTEVTETSIVTVQAGDSTYTGDVYIEGYCSVVSGREFGLFQGAYHLANGKGNLIITNLASGAVKFDTGTLIARAVPFLERDSCQMNRIVTNAADLELLKREDVKIGEGLETEIVDRLYSLLQDYRDCFATNLNEIGCVKDVEMHIELLDNKPVVYRPYRLSHLEREKVRETIDELLRNDIIQESSSSYSSPILMVKKKTGEQRLCVDFRALNNKTCKDRFPLPIIDDQISNLSGNTYFTTLDLASGYYQVPMAKDSQHLTGFVTPDGHYEFKRMPFGLANAPAVFQRMINKILGNKRFEYALAYLDDVLIPSKNADEMFQRLEDVLKLFRQFGLTLKLSKCRFFTTKVEYLGYEVSSEGIQPGKAKVAAVEEFPTPRNIHEVRQFLGLTGYYRKFIQGYGEIARPLTYLLKKDSAWQWSHEQDKAFVVLKEKLVSRPVLALYDPKLETELHTDASSLGVGGILMQWQKETRVLKPVAYFSRQTTAEEKHLHSYELEALAVVCSLKKFRVYLLGLHFKVYTDCAALRTTLTKRDLVPRIARWWLQISEFSFEIEYRPGVQMTHVDALSRNATLTAGSDDNPCVNIYNIEQDNWLLTLQLADPDIARVFKILKPEEDEECKDIKKNYHVKNRTVYRKVEDSLRLVVPRNARWQICKANHDEMGHPGYSKTLERIQKEYWFPKLRRFVKKYVDACIECAYNKDNASRQKTGHLFPIEKISVPFHTIHIDHLGPFVKSKTGNTHILTIVDGFTKYVFVRAVKDTKTKSTIKVLQSIFYDFGIPARIISDRGTSFTSTAFKDFCSENGIKHVLNAVACPRANGQAERYNQIVLNSLATQNCNSHERDWDKQLGKIQWGINNTVSSTTQKTPTEALFGVRMRDNLSNKLEIGTENDNDSLQTIREEISSNIAKDQEKQKNRHNSKRAPAVTYKVGDLVKISRNNYGNDGKSTKLLSKFIGPFRISEVLGNDRYRVTEVPGFPKRGKAYDSVIAVDRIRPWIHIKALEIHDSDHSSSNNSEDSD</sequence>
<dbReference type="EC" id="2.7.7.49" evidence="1"/>
<feature type="domain" description="Integrase catalytic" evidence="11">
    <location>
        <begin position="1185"/>
        <end position="1344"/>
    </location>
</feature>
<name>A0ABQ7Q8U9_PLUXY</name>
<evidence type="ECO:0000259" key="10">
    <source>
        <dbReference type="PROSITE" id="PS50878"/>
    </source>
</evidence>
<keyword evidence="7" id="KW-0255">Endonuclease</keyword>
<dbReference type="Pfam" id="PF17921">
    <property type="entry name" value="Integrase_H2C2"/>
    <property type="match status" value="1"/>
</dbReference>
<keyword evidence="3" id="KW-0808">Transferase</keyword>
<evidence type="ECO:0000256" key="1">
    <source>
        <dbReference type="ARBA" id="ARBA00012493"/>
    </source>
</evidence>
<keyword evidence="6" id="KW-0064">Aspartyl protease</keyword>
<dbReference type="Gene3D" id="3.30.420.10">
    <property type="entry name" value="Ribonuclease H-like superfamily/Ribonuclease H"/>
    <property type="match status" value="1"/>
</dbReference>
<dbReference type="InterPro" id="IPR000477">
    <property type="entry name" value="RT_dom"/>
</dbReference>
<evidence type="ECO:0000256" key="2">
    <source>
        <dbReference type="ARBA" id="ARBA00022670"/>
    </source>
</evidence>
<dbReference type="CDD" id="cd09274">
    <property type="entry name" value="RNase_HI_RT_Ty3"/>
    <property type="match status" value="1"/>
</dbReference>
<feature type="compositionally biased region" description="Polar residues" evidence="9">
    <location>
        <begin position="238"/>
        <end position="254"/>
    </location>
</feature>
<keyword evidence="2" id="KW-0645">Protease</keyword>
<dbReference type="SUPFAM" id="SSF57756">
    <property type="entry name" value="Retrovirus zinc finger-like domains"/>
    <property type="match status" value="1"/>
</dbReference>
<dbReference type="PANTHER" id="PTHR37984">
    <property type="entry name" value="PROTEIN CBG26694"/>
    <property type="match status" value="1"/>
</dbReference>
<keyword evidence="4" id="KW-0548">Nucleotidyltransferase</keyword>
<dbReference type="InterPro" id="IPR050951">
    <property type="entry name" value="Retrovirus_Pol_polyprotein"/>
</dbReference>